<dbReference type="InterPro" id="IPR004155">
    <property type="entry name" value="PBS_lyase_HEAT"/>
</dbReference>
<proteinExistence type="predicted"/>
<comment type="caution">
    <text evidence="1">The sequence shown here is derived from an EMBL/GenBank/DDBJ whole genome shotgun (WGS) entry which is preliminary data.</text>
</comment>
<dbReference type="Proteomes" id="UP000251213">
    <property type="component" value="Unassembled WGS sequence"/>
</dbReference>
<dbReference type="RefSeq" id="WP_113660152.1">
    <property type="nucleotide sequence ID" value="NZ_KZ845675.1"/>
</dbReference>
<dbReference type="SUPFAM" id="SSF48371">
    <property type="entry name" value="ARM repeat"/>
    <property type="match status" value="1"/>
</dbReference>
<evidence type="ECO:0000313" key="2">
    <source>
        <dbReference type="Proteomes" id="UP000251213"/>
    </source>
</evidence>
<dbReference type="AlphaFoldDB" id="A0A364K1A8"/>
<dbReference type="SMART" id="SM00567">
    <property type="entry name" value="EZ_HEAT"/>
    <property type="match status" value="2"/>
</dbReference>
<keyword evidence="2" id="KW-1185">Reference proteome</keyword>
<dbReference type="Gene3D" id="1.25.10.10">
    <property type="entry name" value="Leucine-rich Repeat Variant"/>
    <property type="match status" value="1"/>
</dbReference>
<dbReference type="InterPro" id="IPR016024">
    <property type="entry name" value="ARM-type_fold"/>
</dbReference>
<reference evidence="1 2" key="1">
    <citation type="submission" date="2018-06" db="EMBL/GenBank/DDBJ databases">
        <title>Thermoflavimicrobium daqus sp. nov., a thermophilic microbe isolated from Moutai-flavour Daqu.</title>
        <authorList>
            <person name="Wang X."/>
            <person name="Zhou H."/>
        </authorList>
    </citation>
    <scope>NUCLEOTIDE SEQUENCE [LARGE SCALE GENOMIC DNA]</scope>
    <source>
        <strain evidence="1 2">FBKL4.011</strain>
    </source>
</reference>
<gene>
    <name evidence="1" type="ORF">DL897_16110</name>
</gene>
<reference evidence="1 2" key="2">
    <citation type="submission" date="2018-06" db="EMBL/GenBank/DDBJ databases">
        <authorList>
            <person name="Zhirakovskaya E."/>
        </authorList>
    </citation>
    <scope>NUCLEOTIDE SEQUENCE [LARGE SCALE GENOMIC DNA]</scope>
    <source>
        <strain evidence="1 2">FBKL4.011</strain>
    </source>
</reference>
<sequence length="254" mass="29728">MSKYDDWLKVIEHSRKYQTQETLESLLNIIEEDKKGRNIDLVAEALGYFISDPEAKRALITLARHEDYLTRYEALGSLYFFYKRDKDPLIKQLMIEALSDPNEFVISEALDSIGLFGWKELSPTIKPFLNHKDEMVRGSAAVALGELGDKESINSIKRALKQETEDWAKLHYYQALYFLGEDRYFKSMMSMLKSSCHLTRSSAARKLEEVANEQNYYQIYFALYTQLKRERTILVASIIEKIMREIEDEYLVKT</sequence>
<protein>
    <recommendedName>
        <fullName evidence="3">HEAT repeat domain-containing protein</fullName>
    </recommendedName>
</protein>
<name>A0A364K1A8_9BACL</name>
<dbReference type="Pfam" id="PF13646">
    <property type="entry name" value="HEAT_2"/>
    <property type="match status" value="1"/>
</dbReference>
<dbReference type="EMBL" id="QJKK01000013">
    <property type="protein sequence ID" value="RAL21479.1"/>
    <property type="molecule type" value="Genomic_DNA"/>
</dbReference>
<organism evidence="1 2">
    <name type="scientific">Thermoflavimicrobium daqui</name>
    <dbReference type="NCBI Taxonomy" id="2137476"/>
    <lineage>
        <taxon>Bacteria</taxon>
        <taxon>Bacillati</taxon>
        <taxon>Bacillota</taxon>
        <taxon>Bacilli</taxon>
        <taxon>Bacillales</taxon>
        <taxon>Thermoactinomycetaceae</taxon>
        <taxon>Thermoflavimicrobium</taxon>
    </lineage>
</organism>
<dbReference type="OrthoDB" id="1784688at2"/>
<dbReference type="InterPro" id="IPR011989">
    <property type="entry name" value="ARM-like"/>
</dbReference>
<accession>A0A364K1A8</accession>
<evidence type="ECO:0008006" key="3">
    <source>
        <dbReference type="Google" id="ProtNLM"/>
    </source>
</evidence>
<evidence type="ECO:0000313" key="1">
    <source>
        <dbReference type="EMBL" id="RAL21479.1"/>
    </source>
</evidence>